<dbReference type="GO" id="GO:0004622">
    <property type="term" value="F:phosphatidylcholine lysophospholipase activity"/>
    <property type="evidence" value="ECO:0007669"/>
    <property type="project" value="TreeGrafter"/>
</dbReference>
<dbReference type="Gene3D" id="3.40.50.1110">
    <property type="entry name" value="SGNH hydrolase"/>
    <property type="match status" value="1"/>
</dbReference>
<protein>
    <submittedName>
        <fullName evidence="2">SGNH/GDSL hydrolase family protein</fullName>
    </submittedName>
</protein>
<feature type="domain" description="SGNH hydrolase-type esterase" evidence="1">
    <location>
        <begin position="52"/>
        <end position="224"/>
    </location>
</feature>
<dbReference type="KEGG" id="asag:FGM00_05160"/>
<dbReference type="EMBL" id="CP040710">
    <property type="protein sequence ID" value="QCW99526.1"/>
    <property type="molecule type" value="Genomic_DNA"/>
</dbReference>
<dbReference type="PANTHER" id="PTHR30383">
    <property type="entry name" value="THIOESTERASE 1/PROTEASE 1/LYSOPHOSPHOLIPASE L1"/>
    <property type="match status" value="1"/>
</dbReference>
<sequence length="240" mass="27399">MRNRIVIMSFVLSVLWSTAQNGEPDLEYLQPIITKLQKKWPDNRTINLVFHGHSVPSGYFTKGVVDTFGSYPYLSLKKIKNHYEYAVLNTITTSIGGEQSEQGSKRFKEEVLNHHPDVIFIDYALNDRAIGLERAKLAWETMITDAKNYGAKVILMTPTPDLNEDIGSLDSELSQHSEQIRSLAKAFKVGLVDSYALFRKIAKREDLKAYMAQNNHINERGHELVADSILVFFEYKNTDK</sequence>
<keyword evidence="2" id="KW-0378">Hydrolase</keyword>
<dbReference type="InterPro" id="IPR013830">
    <property type="entry name" value="SGNH_hydro"/>
</dbReference>
<name>A0A5B7SM32_9FLAO</name>
<dbReference type="Proteomes" id="UP000310017">
    <property type="component" value="Chromosome"/>
</dbReference>
<dbReference type="AlphaFoldDB" id="A0A5B7SM32"/>
<keyword evidence="3" id="KW-1185">Reference proteome</keyword>
<dbReference type="PANTHER" id="PTHR30383:SF5">
    <property type="entry name" value="SGNH HYDROLASE-TYPE ESTERASE DOMAIN-CONTAINING PROTEIN"/>
    <property type="match status" value="1"/>
</dbReference>
<accession>A0A5B7SM32</accession>
<dbReference type="InterPro" id="IPR036514">
    <property type="entry name" value="SGNH_hydro_sf"/>
</dbReference>
<organism evidence="2 3">
    <name type="scientific">Aggregatimonas sangjinii</name>
    <dbReference type="NCBI Taxonomy" id="2583587"/>
    <lineage>
        <taxon>Bacteria</taxon>
        <taxon>Pseudomonadati</taxon>
        <taxon>Bacteroidota</taxon>
        <taxon>Flavobacteriia</taxon>
        <taxon>Flavobacteriales</taxon>
        <taxon>Flavobacteriaceae</taxon>
        <taxon>Aggregatimonas</taxon>
    </lineage>
</organism>
<dbReference type="InterPro" id="IPR051532">
    <property type="entry name" value="Ester_Hydrolysis_Enzymes"/>
</dbReference>
<dbReference type="OrthoDB" id="9774205at2"/>
<evidence type="ECO:0000313" key="3">
    <source>
        <dbReference type="Proteomes" id="UP000310017"/>
    </source>
</evidence>
<gene>
    <name evidence="2" type="ORF">FGM00_05160</name>
</gene>
<proteinExistence type="predicted"/>
<evidence type="ECO:0000313" key="2">
    <source>
        <dbReference type="EMBL" id="QCW99526.1"/>
    </source>
</evidence>
<evidence type="ECO:0000259" key="1">
    <source>
        <dbReference type="Pfam" id="PF13472"/>
    </source>
</evidence>
<dbReference type="SUPFAM" id="SSF52266">
    <property type="entry name" value="SGNH hydrolase"/>
    <property type="match status" value="1"/>
</dbReference>
<dbReference type="Pfam" id="PF13472">
    <property type="entry name" value="Lipase_GDSL_2"/>
    <property type="match status" value="1"/>
</dbReference>
<dbReference type="CDD" id="cd00229">
    <property type="entry name" value="SGNH_hydrolase"/>
    <property type="match status" value="1"/>
</dbReference>
<reference evidence="2 3" key="1">
    <citation type="submission" date="2019-05" db="EMBL/GenBank/DDBJ databases">
        <title>Genome sequencing of F202Z8.</title>
        <authorList>
            <person name="Kwon Y.M."/>
        </authorList>
    </citation>
    <scope>NUCLEOTIDE SEQUENCE [LARGE SCALE GENOMIC DNA]</scope>
    <source>
        <strain evidence="2 3">F202Z8</strain>
    </source>
</reference>